<dbReference type="RefSeq" id="WP_233726726.1">
    <property type="nucleotide sequence ID" value="NZ_JAJVCN010000002.1"/>
</dbReference>
<name>A0ABS8ZDI7_9PSEU</name>
<proteinExistence type="predicted"/>
<dbReference type="Proteomes" id="UP001521150">
    <property type="component" value="Unassembled WGS sequence"/>
</dbReference>
<evidence type="ECO:0000313" key="1">
    <source>
        <dbReference type="EMBL" id="MCE7005128.1"/>
    </source>
</evidence>
<comment type="caution">
    <text evidence="1">The sequence shown here is derived from an EMBL/GenBank/DDBJ whole genome shotgun (WGS) entry which is preliminary data.</text>
</comment>
<gene>
    <name evidence="1" type="ORF">LWC34_20185</name>
</gene>
<organism evidence="1 2">
    <name type="scientific">Kibdelosporangium philippinense</name>
    <dbReference type="NCBI Taxonomy" id="211113"/>
    <lineage>
        <taxon>Bacteria</taxon>
        <taxon>Bacillati</taxon>
        <taxon>Actinomycetota</taxon>
        <taxon>Actinomycetes</taxon>
        <taxon>Pseudonocardiales</taxon>
        <taxon>Pseudonocardiaceae</taxon>
        <taxon>Kibdelosporangium</taxon>
    </lineage>
</organism>
<protein>
    <submittedName>
        <fullName evidence="1">Uncharacterized protein</fullName>
    </submittedName>
</protein>
<evidence type="ECO:0000313" key="2">
    <source>
        <dbReference type="Proteomes" id="UP001521150"/>
    </source>
</evidence>
<reference evidence="1 2" key="1">
    <citation type="submission" date="2021-12" db="EMBL/GenBank/DDBJ databases">
        <title>Genome sequence of Kibdelosporangium philippinense ATCC 49844.</title>
        <authorList>
            <person name="Fedorov E.A."/>
            <person name="Omeragic M."/>
            <person name="Shalygina K.F."/>
            <person name="Maclea K.S."/>
        </authorList>
    </citation>
    <scope>NUCLEOTIDE SEQUENCE [LARGE SCALE GENOMIC DNA]</scope>
    <source>
        <strain evidence="1 2">ATCC 49844</strain>
    </source>
</reference>
<dbReference type="SUPFAM" id="SSF55073">
    <property type="entry name" value="Nucleotide cyclase"/>
    <property type="match status" value="1"/>
</dbReference>
<dbReference type="EMBL" id="JAJVCN010000002">
    <property type="protein sequence ID" value="MCE7005128.1"/>
    <property type="molecule type" value="Genomic_DNA"/>
</dbReference>
<dbReference type="InterPro" id="IPR029787">
    <property type="entry name" value="Nucleotide_cyclase"/>
</dbReference>
<accession>A0ABS8ZDI7</accession>
<keyword evidence="2" id="KW-1185">Reference proteome</keyword>
<sequence>METRGMLAPELTHGVLRGKGLLDPRTGLPGRELLIDRLGLALTRVRTHGTLVSLVLVPGDEQIAVLLRETMRADHTVARYEPELVAIVAEHPNGDARPIVERVRTVTGARTAWYTSDGSARVHEVLFRAEASLI</sequence>